<feature type="compositionally biased region" description="Low complexity" evidence="2">
    <location>
        <begin position="265"/>
        <end position="281"/>
    </location>
</feature>
<evidence type="ECO:0000313" key="4">
    <source>
        <dbReference type="EMBL" id="KSA03592.1"/>
    </source>
</evidence>
<gene>
    <name evidence="4" type="ORF">AC631_00731</name>
</gene>
<evidence type="ECO:0000259" key="3">
    <source>
        <dbReference type="PROSITE" id="PS50102"/>
    </source>
</evidence>
<keyword evidence="1" id="KW-0694">RNA-binding</keyword>
<proteinExistence type="predicted"/>
<dbReference type="InterPro" id="IPR035979">
    <property type="entry name" value="RBD_domain_sf"/>
</dbReference>
<dbReference type="PANTHER" id="PTHR32343">
    <property type="entry name" value="SERINE/ARGININE-RICH SPLICING FACTOR"/>
    <property type="match status" value="1"/>
</dbReference>
<dbReference type="SMART" id="SM00360">
    <property type="entry name" value="RRM"/>
    <property type="match status" value="1"/>
</dbReference>
<protein>
    <recommendedName>
        <fullName evidence="3">RRM domain-containing protein</fullName>
    </recommendedName>
</protein>
<evidence type="ECO:0000313" key="5">
    <source>
        <dbReference type="Proteomes" id="UP000054251"/>
    </source>
</evidence>
<dbReference type="RefSeq" id="XP_015469694.1">
    <property type="nucleotide sequence ID" value="XM_015609561.1"/>
</dbReference>
<sequence length="281" mass="30742">MSTVIVSKVPQTISNEKLYEFFSFCGKVKSINLIEKTDKSGKYEVQFELEKALNTALLLNEAELDSVPIQVEKSDTPPDYAAVDNQNASYGGDNKIQSSALASGDIKDTDASTVTGDSEYDDISQEEKPKYAIMAQLLASGYTLSDNLIQKGIDVDKDKGYSTKFKSFLTSLDENYLHSSKPDSAAGKGISKAQSTFGGLAKSFNDSGYHKKWSQYLEKASSHPYGVKVHDFYKNLAKDAKEVHLEAKRLSELKKEREAEKNVESAASTANAGAAINTVNE</sequence>
<dbReference type="Pfam" id="PF00076">
    <property type="entry name" value="RRM_1"/>
    <property type="match status" value="1"/>
</dbReference>
<dbReference type="PANTHER" id="PTHR32343:SF10">
    <property type="entry name" value="RNA-BINDING REGION RNP-1 DOMAIN-CONTAINING PROTEIN"/>
    <property type="match status" value="1"/>
</dbReference>
<dbReference type="SUPFAM" id="SSF54928">
    <property type="entry name" value="RNA-binding domain, RBD"/>
    <property type="match status" value="1"/>
</dbReference>
<feature type="region of interest" description="Disordered" evidence="2">
    <location>
        <begin position="101"/>
        <end position="122"/>
    </location>
</feature>
<dbReference type="InterPro" id="IPR000504">
    <property type="entry name" value="RRM_dom"/>
</dbReference>
<dbReference type="GeneID" id="26837740"/>
<feature type="region of interest" description="Disordered" evidence="2">
    <location>
        <begin position="259"/>
        <end position="281"/>
    </location>
</feature>
<feature type="domain" description="RRM" evidence="3">
    <location>
        <begin position="2"/>
        <end position="76"/>
    </location>
</feature>
<dbReference type="PROSITE" id="PS50102">
    <property type="entry name" value="RRM"/>
    <property type="match status" value="1"/>
</dbReference>
<evidence type="ECO:0000256" key="1">
    <source>
        <dbReference type="PROSITE-ProRule" id="PRU00176"/>
    </source>
</evidence>
<dbReference type="Proteomes" id="UP000054251">
    <property type="component" value="Unassembled WGS sequence"/>
</dbReference>
<name>A0A0V1Q520_9ASCO</name>
<organism evidence="4 5">
    <name type="scientific">Debaryomyces fabryi</name>
    <dbReference type="NCBI Taxonomy" id="58627"/>
    <lineage>
        <taxon>Eukaryota</taxon>
        <taxon>Fungi</taxon>
        <taxon>Dikarya</taxon>
        <taxon>Ascomycota</taxon>
        <taxon>Saccharomycotina</taxon>
        <taxon>Pichiomycetes</taxon>
        <taxon>Debaryomycetaceae</taxon>
        <taxon>Debaryomyces</taxon>
    </lineage>
</organism>
<dbReference type="OrthoDB" id="7763451at2759"/>
<dbReference type="Gene3D" id="3.30.70.330">
    <property type="match status" value="1"/>
</dbReference>
<evidence type="ECO:0000256" key="2">
    <source>
        <dbReference type="SAM" id="MobiDB-lite"/>
    </source>
</evidence>
<dbReference type="InterPro" id="IPR012677">
    <property type="entry name" value="Nucleotide-bd_a/b_plait_sf"/>
</dbReference>
<keyword evidence="5" id="KW-1185">Reference proteome</keyword>
<dbReference type="EMBL" id="LMYN01000008">
    <property type="protein sequence ID" value="KSA03592.1"/>
    <property type="molecule type" value="Genomic_DNA"/>
</dbReference>
<comment type="caution">
    <text evidence="4">The sequence shown here is derived from an EMBL/GenBank/DDBJ whole genome shotgun (WGS) entry which is preliminary data.</text>
</comment>
<accession>A0A0V1Q520</accession>
<reference evidence="4 5" key="1">
    <citation type="submission" date="2015-11" db="EMBL/GenBank/DDBJ databases">
        <title>The genome of Debaryomyces fabryi.</title>
        <authorList>
            <person name="Tafer H."/>
            <person name="Lopandic K."/>
        </authorList>
    </citation>
    <scope>NUCLEOTIDE SEQUENCE [LARGE SCALE GENOMIC DNA]</scope>
    <source>
        <strain evidence="4 5">CBS 789</strain>
    </source>
</reference>
<dbReference type="GO" id="GO:0003723">
    <property type="term" value="F:RNA binding"/>
    <property type="evidence" value="ECO:0007669"/>
    <property type="project" value="UniProtKB-UniRule"/>
</dbReference>
<dbReference type="AlphaFoldDB" id="A0A0V1Q520"/>